<dbReference type="Pfam" id="PF00300">
    <property type="entry name" value="His_Phos_1"/>
    <property type="match status" value="1"/>
</dbReference>
<organism evidence="1 2">
    <name type="scientific">Jannaschia aquimarina</name>
    <dbReference type="NCBI Taxonomy" id="935700"/>
    <lineage>
        <taxon>Bacteria</taxon>
        <taxon>Pseudomonadati</taxon>
        <taxon>Pseudomonadota</taxon>
        <taxon>Alphaproteobacteria</taxon>
        <taxon>Rhodobacterales</taxon>
        <taxon>Roseobacteraceae</taxon>
        <taxon>Jannaschia</taxon>
    </lineage>
</organism>
<reference evidence="1 2" key="1">
    <citation type="submission" date="2015-02" db="EMBL/GenBank/DDBJ databases">
        <title>Genome Sequence of Jannaschia aquimarina DSM28248, a member of the Roseobacter clade.</title>
        <authorList>
            <person name="Voget S."/>
            <person name="Daniel R."/>
        </authorList>
    </citation>
    <scope>NUCLEOTIDE SEQUENCE [LARGE SCALE GENOMIC DNA]</scope>
    <source>
        <strain evidence="1 2">GSW-M26</strain>
    </source>
</reference>
<dbReference type="Gene3D" id="3.40.50.1240">
    <property type="entry name" value="Phosphoglycerate mutase-like"/>
    <property type="match status" value="1"/>
</dbReference>
<sequence length="155" mass="17059">MRLILLRHAKSSWDARDQDDFDRPLNKRGRNAAPKIGKWIAEHADPDTILVSSAARTRETWDLLGLSGTPSFRDDLYHADAVTIRRALPGAGCVLVIGHNPGIGIAAEAFAETPPDHPDFYRYPTAACTILDFDNGPDWRKGRVAGFAVPRDLDG</sequence>
<gene>
    <name evidence="1" type="ORF">jaqu_39240</name>
</gene>
<protein>
    <submittedName>
        <fullName evidence="1">Histidine phosphatase superfamily (Branch 1)</fullName>
    </submittedName>
</protein>
<dbReference type="PANTHER" id="PTHR47623:SF1">
    <property type="entry name" value="OS09G0287300 PROTEIN"/>
    <property type="match status" value="1"/>
</dbReference>
<dbReference type="InterPro" id="IPR029033">
    <property type="entry name" value="His_PPase_superfam"/>
</dbReference>
<dbReference type="RefSeq" id="WP_043920669.1">
    <property type="nucleotide sequence ID" value="NZ_FZPF01000003.1"/>
</dbReference>
<dbReference type="InterPro" id="IPR013078">
    <property type="entry name" value="His_Pase_superF_clade-1"/>
</dbReference>
<dbReference type="OrthoDB" id="9810154at2"/>
<dbReference type="SUPFAM" id="SSF53254">
    <property type="entry name" value="Phosphoglycerate mutase-like"/>
    <property type="match status" value="1"/>
</dbReference>
<comment type="caution">
    <text evidence="1">The sequence shown here is derived from an EMBL/GenBank/DDBJ whole genome shotgun (WGS) entry which is preliminary data.</text>
</comment>
<name>A0A0D1E9L0_9RHOB</name>
<dbReference type="PANTHER" id="PTHR47623">
    <property type="entry name" value="OS09G0287300 PROTEIN"/>
    <property type="match status" value="1"/>
</dbReference>
<dbReference type="PATRIC" id="fig|935700.4.peg.4046"/>
<dbReference type="Proteomes" id="UP000032232">
    <property type="component" value="Unassembled WGS sequence"/>
</dbReference>
<proteinExistence type="predicted"/>
<accession>A0A0D1E9L0</accession>
<evidence type="ECO:0000313" key="1">
    <source>
        <dbReference type="EMBL" id="KIT14334.1"/>
    </source>
</evidence>
<dbReference type="AlphaFoldDB" id="A0A0D1E9L0"/>
<dbReference type="EMBL" id="JYFE01000080">
    <property type="protein sequence ID" value="KIT14334.1"/>
    <property type="molecule type" value="Genomic_DNA"/>
</dbReference>
<dbReference type="STRING" id="935700.jaqu_39240"/>
<keyword evidence="2" id="KW-1185">Reference proteome</keyword>
<dbReference type="CDD" id="cd07067">
    <property type="entry name" value="HP_PGM_like"/>
    <property type="match status" value="1"/>
</dbReference>
<evidence type="ECO:0000313" key="2">
    <source>
        <dbReference type="Proteomes" id="UP000032232"/>
    </source>
</evidence>
<dbReference type="SMART" id="SM00855">
    <property type="entry name" value="PGAM"/>
    <property type="match status" value="1"/>
</dbReference>